<dbReference type="Proteomes" id="UP000694308">
    <property type="component" value="Unassembled WGS sequence"/>
</dbReference>
<dbReference type="CDD" id="cd16018">
    <property type="entry name" value="Enpp"/>
    <property type="match status" value="1"/>
</dbReference>
<dbReference type="GO" id="GO:0016787">
    <property type="term" value="F:hydrolase activity"/>
    <property type="evidence" value="ECO:0007669"/>
    <property type="project" value="UniProtKB-ARBA"/>
</dbReference>
<evidence type="ECO:0000313" key="2">
    <source>
        <dbReference type="Proteomes" id="UP000694308"/>
    </source>
</evidence>
<gene>
    <name evidence="1" type="ORF">I6U48_11375</name>
</gene>
<sequence>MKRLTKYLYVLSFDGLSTLDFNYISTLPNFKSYIEKAAYSKQVYSVYPSLTYPAHATIVTGKYPKNHGVINNTLLQINRKSPDWYWQRKYIKGETLYDLAIDKGIKVAALLWPVTGKSRIQYNLPEIFANRPWQNQIFVSLMNGSPMYQYILNKKFGYLRRGLKQPYLDNFVHASLLNTIEEKDQELVLVHYTDLDTMRHHHGFYSEEAREALERLDQKLGDIINAMKDKCIYEESTLVVLGDHSSLDEDKIINLNVLLKEKGYINVKNTNIIDYKAIAKSCDGSAYLYVKEDKLIEELKELLYDFNEQEECIENIYSRQDAEKLGADPKCAMLIEAKKGFYFLDEAEGTVIKQIQPGEAGRLPEVTAATHGYSPLKENYTTVFMASGKGINKGNIIEKMNLVDEGPTLAALLGIQFKECDGKVLKEFIQLDL</sequence>
<dbReference type="RefSeq" id="WP_218320579.1">
    <property type="nucleotide sequence ID" value="NZ_JAEEGC010000048.1"/>
</dbReference>
<dbReference type="EMBL" id="JAEEGC010000048">
    <property type="protein sequence ID" value="MBV7273509.1"/>
    <property type="molecule type" value="Genomic_DNA"/>
</dbReference>
<organism evidence="1 2">
    <name type="scientific">Clostridium thailandense</name>
    <dbReference type="NCBI Taxonomy" id="2794346"/>
    <lineage>
        <taxon>Bacteria</taxon>
        <taxon>Bacillati</taxon>
        <taxon>Bacillota</taxon>
        <taxon>Clostridia</taxon>
        <taxon>Eubacteriales</taxon>
        <taxon>Clostridiaceae</taxon>
        <taxon>Clostridium</taxon>
    </lineage>
</organism>
<keyword evidence="2" id="KW-1185">Reference proteome</keyword>
<dbReference type="PANTHER" id="PTHR10151:SF120">
    <property type="entry name" value="BIS(5'-ADENOSYL)-TRIPHOSPHATASE"/>
    <property type="match status" value="1"/>
</dbReference>
<dbReference type="PANTHER" id="PTHR10151">
    <property type="entry name" value="ECTONUCLEOTIDE PYROPHOSPHATASE/PHOSPHODIESTERASE"/>
    <property type="match status" value="1"/>
</dbReference>
<comment type="caution">
    <text evidence="1">The sequence shown here is derived from an EMBL/GenBank/DDBJ whole genome shotgun (WGS) entry which is preliminary data.</text>
</comment>
<accession>A0A949TZM3</accession>
<reference evidence="1" key="1">
    <citation type="submission" date="2020-12" db="EMBL/GenBank/DDBJ databases">
        <title>Clostridium thailandense sp. nov., a novel acetogenic bacterium isolated from peat land soil in Thailand.</title>
        <authorList>
            <person name="Chaikitkaew S."/>
            <person name="Birkeland N.K."/>
        </authorList>
    </citation>
    <scope>NUCLEOTIDE SEQUENCE</scope>
    <source>
        <strain evidence="1">PL3</strain>
    </source>
</reference>
<evidence type="ECO:0000313" key="1">
    <source>
        <dbReference type="EMBL" id="MBV7273509.1"/>
    </source>
</evidence>
<protein>
    <submittedName>
        <fullName evidence="1">Alkaline phosphatase family protein</fullName>
    </submittedName>
</protein>
<dbReference type="InterPro" id="IPR002591">
    <property type="entry name" value="Phosphodiest/P_Trfase"/>
</dbReference>
<dbReference type="AlphaFoldDB" id="A0A949TZM3"/>
<dbReference type="Pfam" id="PF01663">
    <property type="entry name" value="Phosphodiest"/>
    <property type="match status" value="1"/>
</dbReference>
<name>A0A949TZM3_9CLOT</name>
<proteinExistence type="predicted"/>